<protein>
    <submittedName>
        <fullName evidence="2">CUB-like domain-containing protein</fullName>
    </submittedName>
</protein>
<evidence type="ECO:0000313" key="2">
    <source>
        <dbReference type="WBParaSite" id="PDA_v2.g25751.t1"/>
    </source>
</evidence>
<dbReference type="WBParaSite" id="PDA_v2.g25751.t1">
    <property type="protein sequence ID" value="PDA_v2.g25751.t1"/>
    <property type="gene ID" value="PDA_v2.g25751"/>
</dbReference>
<dbReference type="Proteomes" id="UP000887578">
    <property type="component" value="Unplaced"/>
</dbReference>
<name>A0A914QEV3_9BILA</name>
<evidence type="ECO:0000313" key="1">
    <source>
        <dbReference type="Proteomes" id="UP000887578"/>
    </source>
</evidence>
<keyword evidence="1" id="KW-1185">Reference proteome</keyword>
<accession>A0A914QEV3</accession>
<sequence length="556" mass="62742">MQKAHSKNCKNTNNVFAIIFPYQDFITTVSGAANGNGSCEIILLALTGFRGLYPAIYPAISLETIQTSSAFKVTSPFNQKTIIEINSTDADSWQSIKLYALALTFVIPPSQNITVKCAREDTPVNIHIPNGESNGVFASPNYGGYDIYGTYELYYLYDNWHYPFCCNNYTIKLNVKHMDGNGTAIFYNRDQRTSVRLQQNQTVTQYGGNFILYYNSSDSFTFLVEYKVKEIIIPTTTPKPSPIPTPANVTLHSANPYYIFWLNNLAGYGYLTVCTESDDVLELFVSTGYELDKFNLYDYSGLYDYRGTLSNFTVSSEKTPKSITSKSNCFTIVPNYNNTNALTTLLFRRKNQQRQYCFGNNIFQAPSSSSSNVTCGVSVVQGYDEPICEAIFLASPSEMPIIRIGEVFGSSRGITLLNGISSITKDKNSYQRGILVSPNYSGFYAKLNGSNEMYQLTNHETTGTKTVASSNKIITLSDASPTYFYWLGDLNFHEMLTVCSPNYDKLQMFVAFNPDTNPESYVLYDAHNYIGTIRYRMLLMPINHLFFWILRFYLNP</sequence>
<reference evidence="2" key="1">
    <citation type="submission" date="2022-11" db="UniProtKB">
        <authorList>
            <consortium name="WormBaseParasite"/>
        </authorList>
    </citation>
    <scope>IDENTIFICATION</scope>
</reference>
<organism evidence="1 2">
    <name type="scientific">Panagrolaimus davidi</name>
    <dbReference type="NCBI Taxonomy" id="227884"/>
    <lineage>
        <taxon>Eukaryota</taxon>
        <taxon>Metazoa</taxon>
        <taxon>Ecdysozoa</taxon>
        <taxon>Nematoda</taxon>
        <taxon>Chromadorea</taxon>
        <taxon>Rhabditida</taxon>
        <taxon>Tylenchina</taxon>
        <taxon>Panagrolaimomorpha</taxon>
        <taxon>Panagrolaimoidea</taxon>
        <taxon>Panagrolaimidae</taxon>
        <taxon>Panagrolaimus</taxon>
    </lineage>
</organism>
<proteinExistence type="predicted"/>
<dbReference type="AlphaFoldDB" id="A0A914QEV3"/>